<evidence type="ECO:0000256" key="2">
    <source>
        <dbReference type="SAM" id="Phobius"/>
    </source>
</evidence>
<gene>
    <name evidence="3" type="ORF">TWF506_009202</name>
</gene>
<feature type="region of interest" description="Disordered" evidence="1">
    <location>
        <begin position="673"/>
        <end position="698"/>
    </location>
</feature>
<feature type="compositionally biased region" description="Low complexity" evidence="1">
    <location>
        <begin position="455"/>
        <end position="470"/>
    </location>
</feature>
<accession>A0AAN8NDE2</accession>
<evidence type="ECO:0000313" key="4">
    <source>
        <dbReference type="Proteomes" id="UP001307849"/>
    </source>
</evidence>
<dbReference type="Proteomes" id="UP001307849">
    <property type="component" value="Unassembled WGS sequence"/>
</dbReference>
<dbReference type="SUPFAM" id="SSF50965">
    <property type="entry name" value="Galactose oxidase, central domain"/>
    <property type="match status" value="1"/>
</dbReference>
<keyword evidence="2" id="KW-1133">Transmembrane helix</keyword>
<feature type="compositionally biased region" description="Polar residues" evidence="1">
    <location>
        <begin position="473"/>
        <end position="484"/>
    </location>
</feature>
<dbReference type="AlphaFoldDB" id="A0AAN8NDE2"/>
<name>A0AAN8NDE2_9PEZI</name>
<dbReference type="InterPro" id="IPR015915">
    <property type="entry name" value="Kelch-typ_b-propeller"/>
</dbReference>
<reference evidence="3 4" key="1">
    <citation type="submission" date="2019-10" db="EMBL/GenBank/DDBJ databases">
        <authorList>
            <person name="Palmer J.M."/>
        </authorList>
    </citation>
    <scope>NUCLEOTIDE SEQUENCE [LARGE SCALE GENOMIC DNA]</scope>
    <source>
        <strain evidence="3 4">TWF506</strain>
    </source>
</reference>
<dbReference type="Gene3D" id="2.120.10.80">
    <property type="entry name" value="Kelch-type beta propeller"/>
    <property type="match status" value="1"/>
</dbReference>
<keyword evidence="4" id="KW-1185">Reference proteome</keyword>
<feature type="region of interest" description="Disordered" evidence="1">
    <location>
        <begin position="443"/>
        <end position="510"/>
    </location>
</feature>
<feature type="compositionally biased region" description="Low complexity" evidence="1">
    <location>
        <begin position="485"/>
        <end position="504"/>
    </location>
</feature>
<keyword evidence="2" id="KW-0812">Transmembrane</keyword>
<organism evidence="3 4">
    <name type="scientific">Arthrobotrys conoides</name>
    <dbReference type="NCBI Taxonomy" id="74498"/>
    <lineage>
        <taxon>Eukaryota</taxon>
        <taxon>Fungi</taxon>
        <taxon>Dikarya</taxon>
        <taxon>Ascomycota</taxon>
        <taxon>Pezizomycotina</taxon>
        <taxon>Orbiliomycetes</taxon>
        <taxon>Orbiliales</taxon>
        <taxon>Orbiliaceae</taxon>
        <taxon>Arthrobotrys</taxon>
    </lineage>
</organism>
<evidence type="ECO:0008006" key="5">
    <source>
        <dbReference type="Google" id="ProtNLM"/>
    </source>
</evidence>
<keyword evidence="2" id="KW-0472">Membrane</keyword>
<feature type="transmembrane region" description="Helical" evidence="2">
    <location>
        <begin position="707"/>
        <end position="731"/>
    </location>
</feature>
<sequence length="796" mass="87707">MSVHSSAHLHLNRSRDAISGPNGDRVVGSHSDMVGDPSLCQISILQSVIVGSSLYIFGKDTSHTPREQATDQVVLRLDLSVSFTTNNHSIQSIDPAVPGTDQSVMLERTGVFADSKNIFRIRQVKVSQNNSRTGTEASPDGFRTQKLLVFNTETRSWSRESLLRIRFVPPIYGSLISIVKEGLGFWVGGVVNAANQEAQNLLRRFDMTSRAWTIEETPFHTILNGSTVFLPIGEKGILLHFAGQHSRGTHEPDVILNSFEIVRIYDIASHRWYMQKTSEDVRIRNATIESAANLGGIPHGRLNPCAVAIKSNKNSRSSYHIYMVGGSWGDTVFDEVWVLSVPSFRWTLLKQNSSMPSISQCHLVGKSQLLLLADQNISITGNCTSDLVKIFDLNSLDWVTTYIPHSKDYISANLLLDATQQDSPCEGFSSPFVGGLFYIPPASSSLKPRQPPRNSSMSSKPVMSTSSIPSNIEDFTSSSNPVSDQTSTVLTQTTTSVNSYPTTTHDQATQISTFETSTARARTISKEWQKTTGVPDTTDEAKSTSERSVVITEYSSHTSTDSRIQSVETKFPNSSNISTTTLFSKTGRVRTQSTTQAFSSKPTHIRDEAITIISTVQLPQKTVTMHMTVSNTDKESSKTITTSYKRKTISTHSINDIDSGMSATEVESFTKFTETSAPTAGTTATDEDDTVSPQPTNLKPYQGTTGIIAGSVIGGLGMIGGVTIILIIYCCRAQHRRKKKRNSMSQDLLDFVPQKRGLHSVDIQNLPPVVTRNRKSRMDWVRFSRARGLHEVFELE</sequence>
<dbReference type="CDD" id="cd12087">
    <property type="entry name" value="TM_EGFR-like"/>
    <property type="match status" value="1"/>
</dbReference>
<dbReference type="InterPro" id="IPR011043">
    <property type="entry name" value="Gal_Oxase/kelch_b-propeller"/>
</dbReference>
<evidence type="ECO:0000256" key="1">
    <source>
        <dbReference type="SAM" id="MobiDB-lite"/>
    </source>
</evidence>
<proteinExistence type="predicted"/>
<evidence type="ECO:0000313" key="3">
    <source>
        <dbReference type="EMBL" id="KAK6513040.1"/>
    </source>
</evidence>
<dbReference type="EMBL" id="JAVHJM010000006">
    <property type="protein sequence ID" value="KAK6513040.1"/>
    <property type="molecule type" value="Genomic_DNA"/>
</dbReference>
<comment type="caution">
    <text evidence="3">The sequence shown here is derived from an EMBL/GenBank/DDBJ whole genome shotgun (WGS) entry which is preliminary data.</text>
</comment>
<protein>
    <recommendedName>
        <fullName evidence="5">Kelch repeat protein</fullName>
    </recommendedName>
</protein>
<feature type="region of interest" description="Disordered" evidence="1">
    <location>
        <begin position="1"/>
        <end position="30"/>
    </location>
</feature>